<keyword evidence="3" id="KW-0456">Lyase</keyword>
<evidence type="ECO:0000256" key="3">
    <source>
        <dbReference type="ARBA" id="ARBA00023239"/>
    </source>
</evidence>
<evidence type="ECO:0000313" key="5">
    <source>
        <dbReference type="EMBL" id="NMH81398.1"/>
    </source>
</evidence>
<name>A0ABX1RQ77_9PSEU</name>
<dbReference type="SUPFAM" id="SSF53686">
    <property type="entry name" value="Tryptophan synthase beta subunit-like PLP-dependent enzymes"/>
    <property type="match status" value="1"/>
</dbReference>
<comment type="cofactor">
    <cofactor evidence="1">
        <name>pyridoxal 5'-phosphate</name>
        <dbReference type="ChEBI" id="CHEBI:597326"/>
    </cofactor>
</comment>
<protein>
    <submittedName>
        <fullName evidence="5">Pyridoxal-phosphate dependent enzyme</fullName>
    </submittedName>
</protein>
<dbReference type="PANTHER" id="PTHR48078">
    <property type="entry name" value="THREONINE DEHYDRATASE, MITOCHONDRIAL-RELATED"/>
    <property type="match status" value="1"/>
</dbReference>
<dbReference type="Pfam" id="PF00291">
    <property type="entry name" value="PALP"/>
    <property type="match status" value="1"/>
</dbReference>
<dbReference type="InterPro" id="IPR001926">
    <property type="entry name" value="TrpB-like_PALP"/>
</dbReference>
<dbReference type="RefSeq" id="WP_169399436.1">
    <property type="nucleotide sequence ID" value="NZ_BAAAJH010000030.1"/>
</dbReference>
<feature type="domain" description="Tryptophan synthase beta chain-like PALP" evidence="4">
    <location>
        <begin position="26"/>
        <end position="305"/>
    </location>
</feature>
<accession>A0ABX1RQ77</accession>
<dbReference type="EMBL" id="JAAXKY010000146">
    <property type="protein sequence ID" value="NMH81398.1"/>
    <property type="molecule type" value="Genomic_DNA"/>
</dbReference>
<dbReference type="InterPro" id="IPR050147">
    <property type="entry name" value="Ser/Thr_Dehydratase"/>
</dbReference>
<evidence type="ECO:0000313" key="6">
    <source>
        <dbReference type="Proteomes" id="UP001296706"/>
    </source>
</evidence>
<dbReference type="InterPro" id="IPR036052">
    <property type="entry name" value="TrpB-like_PALP_sf"/>
</dbReference>
<dbReference type="Proteomes" id="UP001296706">
    <property type="component" value="Unassembled WGS sequence"/>
</dbReference>
<comment type="caution">
    <text evidence="5">The sequence shown here is derived from an EMBL/GenBank/DDBJ whole genome shotgun (WGS) entry which is preliminary data.</text>
</comment>
<evidence type="ECO:0000256" key="1">
    <source>
        <dbReference type="ARBA" id="ARBA00001933"/>
    </source>
</evidence>
<evidence type="ECO:0000259" key="4">
    <source>
        <dbReference type="Pfam" id="PF00291"/>
    </source>
</evidence>
<keyword evidence="6" id="KW-1185">Reference proteome</keyword>
<keyword evidence="2" id="KW-0663">Pyridoxal phosphate</keyword>
<sequence>MGERVVPSVEEIRHAAEHLDPVFAGSPLLSGTALDAGGARAVLKVETLNPIRSFKGRGAVTWMREVGSTAGGVVCASAGNFGQGLAYAARAAGTSCRVFVGASANPAKVESIRALGAEVEVGGPDYDSAIASARQFASASGLSFVQDGRDPWIAAGAATMALEVTEAGTLPDVALVPVGNSALILGVAQWLRHRNPEVQVVGVCAENAAAPALSWRAGRVVTTASATTVADGIAVREPFPESVAAMLDHVDDMVVVSEEQLRSATRWLAADVGLLVEPAGAAGVAALRADPDRYGGRTVLIPLCGGHLPPDALGWSEEWSR</sequence>
<dbReference type="Gene3D" id="3.40.50.1100">
    <property type="match status" value="2"/>
</dbReference>
<evidence type="ECO:0000256" key="2">
    <source>
        <dbReference type="ARBA" id="ARBA00022898"/>
    </source>
</evidence>
<dbReference type="PANTHER" id="PTHR48078:SF6">
    <property type="entry name" value="L-THREONINE DEHYDRATASE CATABOLIC TDCB"/>
    <property type="match status" value="1"/>
</dbReference>
<reference evidence="5 6" key="1">
    <citation type="submission" date="2020-04" db="EMBL/GenBank/DDBJ databases">
        <authorList>
            <person name="Klaysubun C."/>
            <person name="Duangmal K."/>
            <person name="Lipun K."/>
        </authorList>
    </citation>
    <scope>NUCLEOTIDE SEQUENCE [LARGE SCALE GENOMIC DNA]</scope>
    <source>
        <strain evidence="5 6">JCM 11839</strain>
    </source>
</reference>
<proteinExistence type="predicted"/>
<organism evidence="5 6">
    <name type="scientific">Pseudonocardia xinjiangensis</name>
    <dbReference type="NCBI Taxonomy" id="75289"/>
    <lineage>
        <taxon>Bacteria</taxon>
        <taxon>Bacillati</taxon>
        <taxon>Actinomycetota</taxon>
        <taxon>Actinomycetes</taxon>
        <taxon>Pseudonocardiales</taxon>
        <taxon>Pseudonocardiaceae</taxon>
        <taxon>Pseudonocardia</taxon>
    </lineage>
</organism>
<gene>
    <name evidence="5" type="ORF">HF577_30445</name>
</gene>